<dbReference type="PATRIC" id="fig|29536.5.peg.1582"/>
<sequence>MVSNVLLMCSIYLFGIRLEEELKMHLAVVNRIGEKTNVSSKSINLLFLYTLVPTSLFVICLKKQ</sequence>
<keyword evidence="3" id="KW-1185">Reference proteome</keyword>
<keyword evidence="1" id="KW-0812">Transmembrane</keyword>
<dbReference type="AlphaFoldDB" id="A0A199XR67"/>
<reference evidence="2 3" key="1">
    <citation type="submission" date="2016-06" db="EMBL/GenBank/DDBJ databases">
        <title>Draft genome sequence of Flavobacterium succinicans strain DD5b.</title>
        <authorList>
            <person name="Poehlein A."/>
            <person name="Daniel R."/>
            <person name="Simeonova D.D."/>
        </authorList>
    </citation>
    <scope>NUCLEOTIDE SEQUENCE [LARGE SCALE GENOMIC DNA]</scope>
    <source>
        <strain evidence="2 3">DD5b</strain>
    </source>
</reference>
<evidence type="ECO:0000256" key="1">
    <source>
        <dbReference type="SAM" id="Phobius"/>
    </source>
</evidence>
<keyword evidence="1" id="KW-0472">Membrane</keyword>
<feature type="transmembrane region" description="Helical" evidence="1">
    <location>
        <begin position="42"/>
        <end position="61"/>
    </location>
</feature>
<dbReference type="EMBL" id="JMTM01000046">
    <property type="protein sequence ID" value="OAZ03819.1"/>
    <property type="molecule type" value="Genomic_DNA"/>
</dbReference>
<accession>A0A199XR67</accession>
<protein>
    <submittedName>
        <fullName evidence="2">Uncharacterized protein</fullName>
    </submittedName>
</protein>
<dbReference type="Proteomes" id="UP000093807">
    <property type="component" value="Unassembled WGS sequence"/>
</dbReference>
<keyword evidence="1" id="KW-1133">Transmembrane helix</keyword>
<comment type="caution">
    <text evidence="2">The sequence shown here is derived from an EMBL/GenBank/DDBJ whole genome shotgun (WGS) entry which is preliminary data.</text>
</comment>
<organism evidence="2 3">
    <name type="scientific">Flavobacterium succinicans</name>
    <dbReference type="NCBI Taxonomy" id="29536"/>
    <lineage>
        <taxon>Bacteria</taxon>
        <taxon>Pseudomonadati</taxon>
        <taxon>Bacteroidota</taxon>
        <taxon>Flavobacteriia</taxon>
        <taxon>Flavobacteriales</taxon>
        <taxon>Flavobacteriaceae</taxon>
        <taxon>Flavobacterium</taxon>
    </lineage>
</organism>
<evidence type="ECO:0000313" key="2">
    <source>
        <dbReference type="EMBL" id="OAZ03819.1"/>
    </source>
</evidence>
<proteinExistence type="predicted"/>
<evidence type="ECO:0000313" key="3">
    <source>
        <dbReference type="Proteomes" id="UP000093807"/>
    </source>
</evidence>
<gene>
    <name evidence="2" type="ORF">FLB_15070</name>
</gene>
<name>A0A199XR67_9FLAO</name>